<evidence type="ECO:0000256" key="4">
    <source>
        <dbReference type="ARBA" id="ARBA00022618"/>
    </source>
</evidence>
<keyword evidence="5 9" id="KW-0498">Mitosis</keyword>
<evidence type="ECO:0000256" key="3">
    <source>
        <dbReference type="ARBA" id="ARBA00022454"/>
    </source>
</evidence>
<comment type="function">
    <text evidence="9">Acts as a component of the essential kinetochore-associated NDC80 complex, which is required for chromosome segregation and spindle checkpoint activity.</text>
</comment>
<evidence type="ECO:0000259" key="10">
    <source>
        <dbReference type="Pfam" id="PF08234"/>
    </source>
</evidence>
<dbReference type="PANTHER" id="PTHR14281">
    <property type="entry name" value="KINETOCHORE PROTEIN SPC25-RELATED"/>
    <property type="match status" value="1"/>
</dbReference>
<dbReference type="EMBL" id="VIEB01000285">
    <property type="protein sequence ID" value="TQD96801.1"/>
    <property type="molecule type" value="Genomic_DNA"/>
</dbReference>
<protein>
    <recommendedName>
        <fullName evidence="9">Kinetochore protein SPC25</fullName>
    </recommendedName>
</protein>
<dbReference type="STRING" id="106549.A0A540MDK4"/>
<dbReference type="CDD" id="cd23784">
    <property type="entry name" value="RWD_Spc25"/>
    <property type="match status" value="1"/>
</dbReference>
<keyword evidence="4 9" id="KW-0132">Cell division</keyword>
<comment type="subcellular location">
    <subcellularLocation>
        <location evidence="1">Chromosome</location>
        <location evidence="1">Centromere</location>
    </subcellularLocation>
    <subcellularLocation>
        <location evidence="9">Nucleus</location>
    </subcellularLocation>
    <subcellularLocation>
        <location evidence="9">Chromosome</location>
        <location evidence="9">Centromere</location>
        <location evidence="9">Kinetochore</location>
    </subcellularLocation>
</comment>
<evidence type="ECO:0000256" key="6">
    <source>
        <dbReference type="ARBA" id="ARBA00023054"/>
    </source>
</evidence>
<comment type="caution">
    <text evidence="11">The sequence shown here is derived from an EMBL/GenBank/DDBJ whole genome shotgun (WGS) entry which is preliminary data.</text>
</comment>
<reference evidence="11 12" key="1">
    <citation type="journal article" date="2019" name="G3 (Bethesda)">
        <title>Sequencing of a Wild Apple (Malus baccata) Genome Unravels the Differences Between Cultivated and Wild Apple Species Regarding Disease Resistance and Cold Tolerance.</title>
        <authorList>
            <person name="Chen X."/>
        </authorList>
    </citation>
    <scope>NUCLEOTIDE SEQUENCE [LARGE SCALE GENOMIC DNA]</scope>
    <source>
        <strain evidence="12">cv. Shandingzi</strain>
        <tissue evidence="11">Leaves</tissue>
    </source>
</reference>
<dbReference type="InterPro" id="IPR045143">
    <property type="entry name" value="Spc25"/>
</dbReference>
<dbReference type="InterPro" id="IPR013255">
    <property type="entry name" value="Spc25_C"/>
</dbReference>
<dbReference type="Pfam" id="PF08234">
    <property type="entry name" value="Spindle_Spc25"/>
    <property type="match status" value="1"/>
</dbReference>
<evidence type="ECO:0000313" key="12">
    <source>
        <dbReference type="Proteomes" id="UP000315295"/>
    </source>
</evidence>
<accession>A0A540MDK4</accession>
<dbReference type="GO" id="GO:0051301">
    <property type="term" value="P:cell division"/>
    <property type="evidence" value="ECO:0007669"/>
    <property type="project" value="UniProtKB-UniRule"/>
</dbReference>
<gene>
    <name evidence="11" type="ORF">C1H46_017533</name>
</gene>
<name>A0A540MDK4_MALBA</name>
<comment type="similarity">
    <text evidence="2 9">Belongs to the SPC25 family.</text>
</comment>
<dbReference type="GO" id="GO:0007059">
    <property type="term" value="P:chromosome segregation"/>
    <property type="evidence" value="ECO:0007669"/>
    <property type="project" value="InterPro"/>
</dbReference>
<dbReference type="FunFam" id="3.30.457.50:FF:000001">
    <property type="entry name" value="Probable kinetochore protein spc25"/>
    <property type="match status" value="1"/>
</dbReference>
<keyword evidence="9" id="KW-0995">Kinetochore</keyword>
<dbReference type="GO" id="GO:0031262">
    <property type="term" value="C:Ndc80 complex"/>
    <property type="evidence" value="ECO:0007669"/>
    <property type="project" value="InterPro"/>
</dbReference>
<keyword evidence="9" id="KW-0539">Nucleus</keyword>
<keyword evidence="8 9" id="KW-0137">Centromere</keyword>
<dbReference type="PANTHER" id="PTHR14281:SF0">
    <property type="entry name" value="KINETOCHORE PROTEIN SPC25"/>
    <property type="match status" value="1"/>
</dbReference>
<dbReference type="AlphaFoldDB" id="A0A540MDK4"/>
<dbReference type="GO" id="GO:0005634">
    <property type="term" value="C:nucleus"/>
    <property type="evidence" value="ECO:0007669"/>
    <property type="project" value="UniProtKB-SubCell"/>
</dbReference>
<evidence type="ECO:0000256" key="2">
    <source>
        <dbReference type="ARBA" id="ARBA00006379"/>
    </source>
</evidence>
<keyword evidence="7 9" id="KW-0131">Cell cycle</keyword>
<evidence type="ECO:0000256" key="1">
    <source>
        <dbReference type="ARBA" id="ARBA00004584"/>
    </source>
</evidence>
<evidence type="ECO:0000256" key="5">
    <source>
        <dbReference type="ARBA" id="ARBA00022776"/>
    </source>
</evidence>
<feature type="domain" description="Chromosome segregation protein Spc25 C-terminal" evidence="10">
    <location>
        <begin position="158"/>
        <end position="226"/>
    </location>
</feature>
<evidence type="ECO:0000256" key="9">
    <source>
        <dbReference type="RuleBase" id="RU367150"/>
    </source>
</evidence>
<evidence type="ECO:0000256" key="7">
    <source>
        <dbReference type="ARBA" id="ARBA00023306"/>
    </source>
</evidence>
<evidence type="ECO:0000313" key="11">
    <source>
        <dbReference type="EMBL" id="TQD96801.1"/>
    </source>
</evidence>
<dbReference type="Gene3D" id="3.30.457.50">
    <property type="entry name" value="Chromosome segregation protein Spc25"/>
    <property type="match status" value="1"/>
</dbReference>
<organism evidence="11 12">
    <name type="scientific">Malus baccata</name>
    <name type="common">Siberian crab apple</name>
    <name type="synonym">Pyrus baccata</name>
    <dbReference type="NCBI Taxonomy" id="106549"/>
    <lineage>
        <taxon>Eukaryota</taxon>
        <taxon>Viridiplantae</taxon>
        <taxon>Streptophyta</taxon>
        <taxon>Embryophyta</taxon>
        <taxon>Tracheophyta</taxon>
        <taxon>Spermatophyta</taxon>
        <taxon>Magnoliopsida</taxon>
        <taxon>eudicotyledons</taxon>
        <taxon>Gunneridae</taxon>
        <taxon>Pentapetalae</taxon>
        <taxon>rosids</taxon>
        <taxon>fabids</taxon>
        <taxon>Rosales</taxon>
        <taxon>Rosaceae</taxon>
        <taxon>Amygdaloideae</taxon>
        <taxon>Maleae</taxon>
        <taxon>Malus</taxon>
    </lineage>
</organism>
<evidence type="ECO:0000256" key="8">
    <source>
        <dbReference type="ARBA" id="ARBA00023328"/>
    </source>
</evidence>
<keyword evidence="6" id="KW-0175">Coiled coil</keyword>
<keyword evidence="12" id="KW-1185">Reference proteome</keyword>
<comment type="subunit">
    <text evidence="9">Component of the NDC80 complex.</text>
</comment>
<dbReference type="Proteomes" id="UP000315295">
    <property type="component" value="Unassembled WGS sequence"/>
</dbReference>
<sequence length="314" mass="35707">MDGKTEESVRTKMESLRMACESEIPIHEKDLDAFTASFRDSLTSVRAAAQETLQSQGKLGEAKSKLREAEDDLFKALAVKTRKEAKRMALMEAIEARKARIGVLKRTVQDQRAKREEYAAILSQQYFESEENCMADRKDEIKEAISWYNRVLGFYVEGGHGVKFTFKNISLKNPDQEFCFTVRHANDTYTLLDCDPYLNETKEMIRELNRTNELFKFARDMRVKFQDAAAQGLPAVLPQDSSTISGSAPVLSVSTERSESPAKIYDHQVQYGEENRHFKKPNHGKGSRAAILSPASALSMRRSPRLRVFPYFGL</sequence>
<keyword evidence="3 9" id="KW-0158">Chromosome</keyword>
<proteinExistence type="inferred from homology"/>